<evidence type="ECO:0000313" key="3">
    <source>
        <dbReference type="EMBL" id="CAK8991381.1"/>
    </source>
</evidence>
<organism evidence="3 4">
    <name type="scientific">Durusdinium trenchii</name>
    <dbReference type="NCBI Taxonomy" id="1381693"/>
    <lineage>
        <taxon>Eukaryota</taxon>
        <taxon>Sar</taxon>
        <taxon>Alveolata</taxon>
        <taxon>Dinophyceae</taxon>
        <taxon>Suessiales</taxon>
        <taxon>Symbiodiniaceae</taxon>
        <taxon>Durusdinium</taxon>
    </lineage>
</organism>
<feature type="signal peptide" evidence="2">
    <location>
        <begin position="1"/>
        <end position="20"/>
    </location>
</feature>
<keyword evidence="2" id="KW-0732">Signal</keyword>
<gene>
    <name evidence="3" type="ORF">CCMP2556_LOCUS2433</name>
</gene>
<feature type="transmembrane region" description="Helical" evidence="1">
    <location>
        <begin position="408"/>
        <end position="428"/>
    </location>
</feature>
<keyword evidence="1" id="KW-1133">Transmembrane helix</keyword>
<sequence>MVRRLVAVAVLVIALHVSQRVPTYLNTSSRAARSRSQRAAVQETVQDSEFLSEVKAALGEKAFQWSSDLGAASWTEILEHSDDLVKATGDPELLGRLLCCASAGGALPPSLALLKSPSLRPAVRILLELQRLEGQQVIDSLIDCALEQMETGQLDWSSITDRLPSSTPRAEAAARVAARPAAEAAVRLMTLGNNLAEEVTVQQGDGLKMDGLRTSGVSMKGCLQRCAEDGWGQWASYFVAEGPEDLIGQRLVACKRVGGERIVGEKGKASFKAGDLLYFAMPDRAALLEMATYDQLPEFSAQLALMFREGLDERGVVAPPEMLEAAKFLNSIQDLNEAEEAERRLYRFEKSPLARRAFEDLQLDELWAEFWPALTPRLPEIYKALRKAMLRARPLQKMEPRRVSVVRINVLGVIGLLVVFGALAWGAWQYFQSSSGPEDLPLYTLRSEG</sequence>
<reference evidence="3 4" key="1">
    <citation type="submission" date="2024-02" db="EMBL/GenBank/DDBJ databases">
        <authorList>
            <person name="Chen Y."/>
            <person name="Shah S."/>
            <person name="Dougan E. K."/>
            <person name="Thang M."/>
            <person name="Chan C."/>
        </authorList>
    </citation>
    <scope>NUCLEOTIDE SEQUENCE [LARGE SCALE GENOMIC DNA]</scope>
</reference>
<keyword evidence="4" id="KW-1185">Reference proteome</keyword>
<proteinExistence type="predicted"/>
<evidence type="ECO:0000256" key="2">
    <source>
        <dbReference type="SAM" id="SignalP"/>
    </source>
</evidence>
<dbReference type="EMBL" id="CAXAMN010000903">
    <property type="protein sequence ID" value="CAK8991381.1"/>
    <property type="molecule type" value="Genomic_DNA"/>
</dbReference>
<name>A0ABP0HMC9_9DINO</name>
<keyword evidence="1" id="KW-0812">Transmembrane</keyword>
<feature type="chain" id="PRO_5045239531" evidence="2">
    <location>
        <begin position="21"/>
        <end position="449"/>
    </location>
</feature>
<protein>
    <submittedName>
        <fullName evidence="3">Uncharacterized protein</fullName>
    </submittedName>
</protein>
<comment type="caution">
    <text evidence="3">The sequence shown here is derived from an EMBL/GenBank/DDBJ whole genome shotgun (WGS) entry which is preliminary data.</text>
</comment>
<keyword evidence="1" id="KW-0472">Membrane</keyword>
<dbReference type="Proteomes" id="UP001642484">
    <property type="component" value="Unassembled WGS sequence"/>
</dbReference>
<evidence type="ECO:0000256" key="1">
    <source>
        <dbReference type="SAM" id="Phobius"/>
    </source>
</evidence>
<evidence type="ECO:0000313" key="4">
    <source>
        <dbReference type="Proteomes" id="UP001642484"/>
    </source>
</evidence>
<accession>A0ABP0HMC9</accession>